<accession>A0A6A5R9A2</accession>
<dbReference type="GeneID" id="54346836"/>
<sequence>MHMLYPSSVALQLSALSVRTRLISYCGSLGRARCVSGACCLRIVDFGRACANGPCRISRLPSTVAKEPASTRYPILFVIGRPSQEVLAHRWEEV</sequence>
<dbReference type="AlphaFoldDB" id="A0A6A5R9A2"/>
<protein>
    <submittedName>
        <fullName evidence="1">Uncharacterized protein</fullName>
    </submittedName>
</protein>
<reference evidence="1" key="1">
    <citation type="journal article" date="2020" name="Stud. Mycol.">
        <title>101 Dothideomycetes genomes: a test case for predicting lifestyles and emergence of pathogens.</title>
        <authorList>
            <person name="Haridas S."/>
            <person name="Albert R."/>
            <person name="Binder M."/>
            <person name="Bloem J."/>
            <person name="Labutti K."/>
            <person name="Salamov A."/>
            <person name="Andreopoulos B."/>
            <person name="Baker S."/>
            <person name="Barry K."/>
            <person name="Bills G."/>
            <person name="Bluhm B."/>
            <person name="Cannon C."/>
            <person name="Castanera R."/>
            <person name="Culley D."/>
            <person name="Daum C."/>
            <person name="Ezra D."/>
            <person name="Gonzalez J."/>
            <person name="Henrissat B."/>
            <person name="Kuo A."/>
            <person name="Liang C."/>
            <person name="Lipzen A."/>
            <person name="Lutzoni F."/>
            <person name="Magnuson J."/>
            <person name="Mondo S."/>
            <person name="Nolan M."/>
            <person name="Ohm R."/>
            <person name="Pangilinan J."/>
            <person name="Park H.-J."/>
            <person name="Ramirez L."/>
            <person name="Alfaro M."/>
            <person name="Sun H."/>
            <person name="Tritt A."/>
            <person name="Yoshinaga Y."/>
            <person name="Zwiers L.-H."/>
            <person name="Turgeon B."/>
            <person name="Goodwin S."/>
            <person name="Spatafora J."/>
            <person name="Crous P."/>
            <person name="Grigoriev I."/>
        </authorList>
    </citation>
    <scope>NUCLEOTIDE SEQUENCE</scope>
    <source>
        <strain evidence="1">CBS 183.55</strain>
    </source>
</reference>
<keyword evidence="2" id="KW-1185">Reference proteome</keyword>
<name>A0A6A5R9A2_9PLEO</name>
<gene>
    <name evidence="1" type="ORF">M421DRAFT_309269</name>
</gene>
<evidence type="ECO:0000313" key="2">
    <source>
        <dbReference type="Proteomes" id="UP000800082"/>
    </source>
</evidence>
<proteinExistence type="predicted"/>
<organism evidence="1 2">
    <name type="scientific">Didymella exigua CBS 183.55</name>
    <dbReference type="NCBI Taxonomy" id="1150837"/>
    <lineage>
        <taxon>Eukaryota</taxon>
        <taxon>Fungi</taxon>
        <taxon>Dikarya</taxon>
        <taxon>Ascomycota</taxon>
        <taxon>Pezizomycotina</taxon>
        <taxon>Dothideomycetes</taxon>
        <taxon>Pleosporomycetidae</taxon>
        <taxon>Pleosporales</taxon>
        <taxon>Pleosporineae</taxon>
        <taxon>Didymellaceae</taxon>
        <taxon>Didymella</taxon>
    </lineage>
</organism>
<dbReference type="EMBL" id="ML979003">
    <property type="protein sequence ID" value="KAF1923584.1"/>
    <property type="molecule type" value="Genomic_DNA"/>
</dbReference>
<dbReference type="RefSeq" id="XP_033443837.1">
    <property type="nucleotide sequence ID" value="XM_033589189.1"/>
</dbReference>
<dbReference type="Proteomes" id="UP000800082">
    <property type="component" value="Unassembled WGS sequence"/>
</dbReference>
<evidence type="ECO:0000313" key="1">
    <source>
        <dbReference type="EMBL" id="KAF1923584.1"/>
    </source>
</evidence>